<keyword evidence="1" id="KW-0472">Membrane</keyword>
<proteinExistence type="predicted"/>
<keyword evidence="1" id="KW-0812">Transmembrane</keyword>
<name>A0ABS7WSW1_9BACT</name>
<evidence type="ECO:0000313" key="2">
    <source>
        <dbReference type="EMBL" id="MBZ7987139.1"/>
    </source>
</evidence>
<dbReference type="Proteomes" id="UP000786183">
    <property type="component" value="Unassembled WGS sequence"/>
</dbReference>
<keyword evidence="3" id="KW-1185">Reference proteome</keyword>
<evidence type="ECO:0008006" key="4">
    <source>
        <dbReference type="Google" id="ProtNLM"/>
    </source>
</evidence>
<keyword evidence="1" id="KW-1133">Transmembrane helix</keyword>
<evidence type="ECO:0000313" key="3">
    <source>
        <dbReference type="Proteomes" id="UP000786183"/>
    </source>
</evidence>
<accession>A0ABS7WSW1</accession>
<gene>
    <name evidence="2" type="ORF">AVCANL283_03285</name>
</gene>
<reference evidence="2 3" key="1">
    <citation type="submission" date="2020-07" db="EMBL/GenBank/DDBJ databases">
        <title>Transfer of Campylobacter canadensis to the novel genus Avispirillum gen. nov., that also includes two novel species recovered from migratory waterfowl: Avispirillum anseris sp. nov. and Avispirillum brantae sp. nov.</title>
        <authorList>
            <person name="Miller W.G."/>
            <person name="Chapman M.H."/>
            <person name="Yee E."/>
            <person name="Inglis G.D."/>
        </authorList>
    </citation>
    <scope>NUCLEOTIDE SEQUENCE [LARGE SCALE GENOMIC DNA]</scope>
    <source>
        <strain evidence="2 3">L283</strain>
    </source>
</reference>
<dbReference type="RefSeq" id="WP_224325238.1">
    <property type="nucleotide sequence ID" value="NZ_JACGBB010000005.1"/>
</dbReference>
<evidence type="ECO:0000256" key="1">
    <source>
        <dbReference type="SAM" id="Phobius"/>
    </source>
</evidence>
<dbReference type="EMBL" id="JACGBB010000005">
    <property type="protein sequence ID" value="MBZ7987139.1"/>
    <property type="molecule type" value="Genomic_DNA"/>
</dbReference>
<sequence>MKIKKLILSLLLLEIIMNLYFFSAKIFASSLLAILASLIIPLLSYYSIKKRLVKFVVAQKPRFLIQNLHPVCKEEKKKSFSLSYIKHSNLFFSTTKFFSYFIFSIAILVLINHNLFSVITFFVTSLLTLILLVVSILFF</sequence>
<protein>
    <recommendedName>
        <fullName evidence="4">Integral membrane protein</fullName>
    </recommendedName>
</protein>
<feature type="transmembrane region" description="Helical" evidence="1">
    <location>
        <begin position="27"/>
        <end position="46"/>
    </location>
</feature>
<feature type="transmembrane region" description="Helical" evidence="1">
    <location>
        <begin position="90"/>
        <end position="111"/>
    </location>
</feature>
<organism evidence="2 3">
    <name type="scientific">Campylobacter canadensis</name>
    <dbReference type="NCBI Taxonomy" id="449520"/>
    <lineage>
        <taxon>Bacteria</taxon>
        <taxon>Pseudomonadati</taxon>
        <taxon>Campylobacterota</taxon>
        <taxon>Epsilonproteobacteria</taxon>
        <taxon>Campylobacterales</taxon>
        <taxon>Campylobacteraceae</taxon>
        <taxon>Campylobacter</taxon>
    </lineage>
</organism>
<feature type="transmembrane region" description="Helical" evidence="1">
    <location>
        <begin position="117"/>
        <end position="138"/>
    </location>
</feature>
<comment type="caution">
    <text evidence="2">The sequence shown here is derived from an EMBL/GenBank/DDBJ whole genome shotgun (WGS) entry which is preliminary data.</text>
</comment>